<organism evidence="2 3">
    <name type="scientific">Duganella sacchari</name>
    <dbReference type="NCBI Taxonomy" id="551987"/>
    <lineage>
        <taxon>Bacteria</taxon>
        <taxon>Pseudomonadati</taxon>
        <taxon>Pseudomonadota</taxon>
        <taxon>Betaproteobacteria</taxon>
        <taxon>Burkholderiales</taxon>
        <taxon>Oxalobacteraceae</taxon>
        <taxon>Telluria group</taxon>
        <taxon>Duganella</taxon>
    </lineage>
</organism>
<dbReference type="InterPro" id="IPR012354">
    <property type="entry name" value="Esterase_lipase"/>
</dbReference>
<dbReference type="SUPFAM" id="SSF53474">
    <property type="entry name" value="alpha/beta-Hydrolases"/>
    <property type="match status" value="1"/>
</dbReference>
<dbReference type="InterPro" id="IPR051044">
    <property type="entry name" value="MAG_DAG_Lipase"/>
</dbReference>
<name>A0A1M7R436_9BURK</name>
<sequence length="276" mass="30895">MKTITLPGGDHAVLALHGLLGNPLEMQYLGKRLQKAGYTVVIPLIPGYGYATGAGQSYRTTNYQHWYEEVVRHFDELKARHKTVSVTGLCIGAVLALRLAMERGDEIAALSLLSTTLAYDGWSLPWYRFLLPLAYYTPARYLYAYHERHPFGLKNENLQRWIAREMKVSGSSAAGASRLSAEGIFQAHRLIKEVRRGLPQVRTPALIIHAEEDDVASTRSADLVESSISSTSRRKIILHDSYHIITLDNEKEIVADETVAFIDSHAQAFNHHLKTA</sequence>
<dbReference type="EMBL" id="FRCX01000010">
    <property type="protein sequence ID" value="SHN39661.1"/>
    <property type="molecule type" value="Genomic_DNA"/>
</dbReference>
<dbReference type="PANTHER" id="PTHR11614">
    <property type="entry name" value="PHOSPHOLIPASE-RELATED"/>
    <property type="match status" value="1"/>
</dbReference>
<proteinExistence type="predicted"/>
<dbReference type="Gene3D" id="3.40.50.1820">
    <property type="entry name" value="alpha/beta hydrolase"/>
    <property type="match status" value="1"/>
</dbReference>
<dbReference type="InterPro" id="IPR029058">
    <property type="entry name" value="AB_hydrolase_fold"/>
</dbReference>
<evidence type="ECO:0000313" key="2">
    <source>
        <dbReference type="EMBL" id="SHN39661.1"/>
    </source>
</evidence>
<feature type="domain" description="Serine aminopeptidase S33" evidence="1">
    <location>
        <begin position="11"/>
        <end position="249"/>
    </location>
</feature>
<dbReference type="Proteomes" id="UP000184339">
    <property type="component" value="Unassembled WGS sequence"/>
</dbReference>
<dbReference type="RefSeq" id="WP_072787362.1">
    <property type="nucleotide sequence ID" value="NZ_FRCX01000010.1"/>
</dbReference>
<dbReference type="PIRSF" id="PIRSF017388">
    <property type="entry name" value="Esterase_lipase"/>
    <property type="match status" value="1"/>
</dbReference>
<evidence type="ECO:0000259" key="1">
    <source>
        <dbReference type="Pfam" id="PF12146"/>
    </source>
</evidence>
<evidence type="ECO:0000313" key="3">
    <source>
        <dbReference type="Proteomes" id="UP000184339"/>
    </source>
</evidence>
<dbReference type="STRING" id="551987.SAMN05192549_11039"/>
<dbReference type="Pfam" id="PF12146">
    <property type="entry name" value="Hydrolase_4"/>
    <property type="match status" value="1"/>
</dbReference>
<protein>
    <submittedName>
        <fullName evidence="2">Carboxylesterase</fullName>
    </submittedName>
</protein>
<dbReference type="InterPro" id="IPR022742">
    <property type="entry name" value="Hydrolase_4"/>
</dbReference>
<reference evidence="3" key="1">
    <citation type="submission" date="2016-11" db="EMBL/GenBank/DDBJ databases">
        <authorList>
            <person name="Varghese N."/>
            <person name="Submissions S."/>
        </authorList>
    </citation>
    <scope>NUCLEOTIDE SEQUENCE [LARGE SCALE GENOMIC DNA]</scope>
    <source>
        <strain evidence="3">Sac-22</strain>
    </source>
</reference>
<dbReference type="AlphaFoldDB" id="A0A1M7R436"/>
<gene>
    <name evidence="2" type="ORF">SAMN05192549_11039</name>
</gene>
<keyword evidence="3" id="KW-1185">Reference proteome</keyword>
<dbReference type="GO" id="GO:0052689">
    <property type="term" value="F:carboxylic ester hydrolase activity"/>
    <property type="evidence" value="ECO:0007669"/>
    <property type="project" value="InterPro"/>
</dbReference>
<dbReference type="OrthoDB" id="8612291at2"/>
<accession>A0A1M7R436</accession>